<reference evidence="3" key="1">
    <citation type="submission" date="2020-12" db="EMBL/GenBank/DDBJ databases">
        <title>Bacterial taxonomy.</title>
        <authorList>
            <person name="Pan X."/>
        </authorList>
    </citation>
    <scope>NUCLEOTIDE SEQUENCE</scope>
    <source>
        <strain evidence="3">B2012</strain>
    </source>
</reference>
<protein>
    <submittedName>
        <fullName evidence="3">Uncharacterized protein</fullName>
    </submittedName>
</protein>
<sequence>MPNSVEDVHARVEDLSKRHDHLSRRVDEVDRKVTTVVDTLQSYTEERSRQIKQEERLRKAEYQQCAEDQARKKVWWVWARLGFVLLTLSGGGAVTAMWTTSNSFVRALEKIETNGERIKAVTAENARQDDRLDDLVPAVSSIEVQVRSTDQRTQRIEAQQDAQGR</sequence>
<name>A0A934ITF9_9HYPH</name>
<dbReference type="Proteomes" id="UP000609531">
    <property type="component" value="Unassembled WGS sequence"/>
</dbReference>
<feature type="transmembrane region" description="Helical" evidence="2">
    <location>
        <begin position="77"/>
        <end position="98"/>
    </location>
</feature>
<gene>
    <name evidence="3" type="ORF">JCR33_16795</name>
</gene>
<evidence type="ECO:0000313" key="3">
    <source>
        <dbReference type="EMBL" id="MBJ3777369.1"/>
    </source>
</evidence>
<proteinExistence type="predicted"/>
<evidence type="ECO:0000256" key="2">
    <source>
        <dbReference type="SAM" id="Phobius"/>
    </source>
</evidence>
<keyword evidence="1" id="KW-0175">Coiled coil</keyword>
<accession>A0A934ITF9</accession>
<keyword evidence="2" id="KW-0472">Membrane</keyword>
<keyword evidence="2" id="KW-0812">Transmembrane</keyword>
<dbReference type="RefSeq" id="WP_198883276.1">
    <property type="nucleotide sequence ID" value="NZ_JAEKJA010000015.1"/>
</dbReference>
<evidence type="ECO:0000256" key="1">
    <source>
        <dbReference type="SAM" id="Coils"/>
    </source>
</evidence>
<comment type="caution">
    <text evidence="3">The sequence shown here is derived from an EMBL/GenBank/DDBJ whole genome shotgun (WGS) entry which is preliminary data.</text>
</comment>
<dbReference type="AlphaFoldDB" id="A0A934ITF9"/>
<evidence type="ECO:0000313" key="4">
    <source>
        <dbReference type="Proteomes" id="UP000609531"/>
    </source>
</evidence>
<keyword evidence="2" id="KW-1133">Transmembrane helix</keyword>
<dbReference type="EMBL" id="JAEKJA010000015">
    <property type="protein sequence ID" value="MBJ3777369.1"/>
    <property type="molecule type" value="Genomic_DNA"/>
</dbReference>
<feature type="coiled-coil region" evidence="1">
    <location>
        <begin position="5"/>
        <end position="60"/>
    </location>
</feature>
<organism evidence="3 4">
    <name type="scientific">Acuticoccus mangrovi</name>
    <dbReference type="NCBI Taxonomy" id="2796142"/>
    <lineage>
        <taxon>Bacteria</taxon>
        <taxon>Pseudomonadati</taxon>
        <taxon>Pseudomonadota</taxon>
        <taxon>Alphaproteobacteria</taxon>
        <taxon>Hyphomicrobiales</taxon>
        <taxon>Amorphaceae</taxon>
        <taxon>Acuticoccus</taxon>
    </lineage>
</organism>
<keyword evidence="4" id="KW-1185">Reference proteome</keyword>